<evidence type="ECO:0000313" key="1">
    <source>
        <dbReference type="EMBL" id="KAF7639244.1"/>
    </source>
</evidence>
<proteinExistence type="predicted"/>
<sequence length="86" mass="10066">MDILKGILAVLLIMLFMVRRNVKKRNVNELLHNLLKMRSKKGKNKGQKDDLIFLKNVVFLGKIQILVFLNVEKKTILRFISIYGKL</sequence>
<reference evidence="1" key="1">
    <citation type="journal article" date="2020" name="Ecol. Evol.">
        <title>Genome structure and content of the rice root-knot nematode (Meloidogyne graminicola).</title>
        <authorList>
            <person name="Phan N.T."/>
            <person name="Danchin E.G.J."/>
            <person name="Klopp C."/>
            <person name="Perfus-Barbeoch L."/>
            <person name="Kozlowski D.K."/>
            <person name="Koutsovoulos G.D."/>
            <person name="Lopez-Roques C."/>
            <person name="Bouchez O."/>
            <person name="Zahm M."/>
            <person name="Besnard G."/>
            <person name="Bellafiore S."/>
        </authorList>
    </citation>
    <scope>NUCLEOTIDE SEQUENCE</scope>
    <source>
        <strain evidence="1">VN-18</strain>
    </source>
</reference>
<name>A0A8S9ZZQ3_9BILA</name>
<dbReference type="EMBL" id="JABEBT010000006">
    <property type="protein sequence ID" value="KAF7639244.1"/>
    <property type="molecule type" value="Genomic_DNA"/>
</dbReference>
<accession>A0A8S9ZZQ3</accession>
<dbReference type="AlphaFoldDB" id="A0A8S9ZZQ3"/>
<comment type="caution">
    <text evidence="1">The sequence shown here is derived from an EMBL/GenBank/DDBJ whole genome shotgun (WGS) entry which is preliminary data.</text>
</comment>
<organism evidence="1 2">
    <name type="scientific">Meloidogyne graminicola</name>
    <dbReference type="NCBI Taxonomy" id="189291"/>
    <lineage>
        <taxon>Eukaryota</taxon>
        <taxon>Metazoa</taxon>
        <taxon>Ecdysozoa</taxon>
        <taxon>Nematoda</taxon>
        <taxon>Chromadorea</taxon>
        <taxon>Rhabditida</taxon>
        <taxon>Tylenchina</taxon>
        <taxon>Tylenchomorpha</taxon>
        <taxon>Tylenchoidea</taxon>
        <taxon>Meloidogynidae</taxon>
        <taxon>Meloidogyninae</taxon>
        <taxon>Meloidogyne</taxon>
    </lineage>
</organism>
<protein>
    <submittedName>
        <fullName evidence="1">Uncharacterized protein</fullName>
    </submittedName>
</protein>
<dbReference type="Proteomes" id="UP000605970">
    <property type="component" value="Unassembled WGS sequence"/>
</dbReference>
<keyword evidence="2" id="KW-1185">Reference proteome</keyword>
<gene>
    <name evidence="1" type="ORF">Mgra_00001206</name>
</gene>
<evidence type="ECO:0000313" key="2">
    <source>
        <dbReference type="Proteomes" id="UP000605970"/>
    </source>
</evidence>